<gene>
    <name evidence="1" type="ORF">HC031_27820</name>
</gene>
<evidence type="ECO:0000313" key="2">
    <source>
        <dbReference type="Proteomes" id="UP000722989"/>
    </source>
</evidence>
<accession>A0ABX0Y8A6</accession>
<sequence>MPDVDGLWGRVAETNLMRVIPPVSIVIGRGLHRWATSVEDARSPLTTKE</sequence>
<dbReference type="RefSeq" id="WP_167928409.1">
    <property type="nucleotide sequence ID" value="NZ_JAATVY010000031.1"/>
</dbReference>
<dbReference type="Proteomes" id="UP000722989">
    <property type="component" value="Unassembled WGS sequence"/>
</dbReference>
<evidence type="ECO:0000313" key="1">
    <source>
        <dbReference type="EMBL" id="NJC73504.1"/>
    </source>
</evidence>
<protein>
    <submittedName>
        <fullName evidence="1">Uncharacterized protein</fullName>
    </submittedName>
</protein>
<name>A0ABX0Y8A6_9ACTN</name>
<organism evidence="1 2">
    <name type="scientific">Planosporangium thailandense</name>
    <dbReference type="NCBI Taxonomy" id="765197"/>
    <lineage>
        <taxon>Bacteria</taxon>
        <taxon>Bacillati</taxon>
        <taxon>Actinomycetota</taxon>
        <taxon>Actinomycetes</taxon>
        <taxon>Micromonosporales</taxon>
        <taxon>Micromonosporaceae</taxon>
        <taxon>Planosporangium</taxon>
    </lineage>
</organism>
<dbReference type="EMBL" id="JAATVY010000031">
    <property type="protein sequence ID" value="NJC73504.1"/>
    <property type="molecule type" value="Genomic_DNA"/>
</dbReference>
<reference evidence="1 2" key="1">
    <citation type="submission" date="2020-03" db="EMBL/GenBank/DDBJ databases">
        <title>WGS of the type strain of Planosporangium spp.</title>
        <authorList>
            <person name="Thawai C."/>
        </authorList>
    </citation>
    <scope>NUCLEOTIDE SEQUENCE [LARGE SCALE GENOMIC DNA]</scope>
    <source>
        <strain evidence="1 2">TBRC 5610</strain>
    </source>
</reference>
<keyword evidence="2" id="KW-1185">Reference proteome</keyword>
<comment type="caution">
    <text evidence="1">The sequence shown here is derived from an EMBL/GenBank/DDBJ whole genome shotgun (WGS) entry which is preliminary data.</text>
</comment>
<proteinExistence type="predicted"/>